<evidence type="ECO:0000313" key="3">
    <source>
        <dbReference type="Proteomes" id="UP000503440"/>
    </source>
</evidence>
<organism evidence="2 3">
    <name type="scientific">Acinetobacter indicus</name>
    <dbReference type="NCBI Taxonomy" id="756892"/>
    <lineage>
        <taxon>Bacteria</taxon>
        <taxon>Pseudomonadati</taxon>
        <taxon>Pseudomonadota</taxon>
        <taxon>Gammaproteobacteria</taxon>
        <taxon>Moraxellales</taxon>
        <taxon>Moraxellaceae</taxon>
        <taxon>Acinetobacter</taxon>
    </lineage>
</organism>
<dbReference type="Pfam" id="PF13455">
    <property type="entry name" value="MUG113"/>
    <property type="match status" value="1"/>
</dbReference>
<evidence type="ECO:0000313" key="2">
    <source>
        <dbReference type="EMBL" id="QIC69807.1"/>
    </source>
</evidence>
<dbReference type="InterPro" id="IPR018306">
    <property type="entry name" value="Phage_T5_Orf172_DNA-bd"/>
</dbReference>
<dbReference type="SMART" id="SM00974">
    <property type="entry name" value="T5orf172"/>
    <property type="match status" value="1"/>
</dbReference>
<sequence length="160" mass="18263">MNAIVKIETPEQAYQVIEQVKEQLKDVKGSLLEMTSMIGDIEKHEGEFFFNFLKSLSAQDKKQDACMMNTYVMQDVDAGIVKIGKSKNVQARLSAITNISGRSLKIIATFPEDIEKQLHIKYAEFREVGEWFSLPKSELDKLIKEAQPSLDFDQDKDNDK</sequence>
<gene>
    <name evidence="2" type="ORF">FSC09_05030</name>
</gene>
<dbReference type="Proteomes" id="UP000503440">
    <property type="component" value="Chromosome"/>
</dbReference>
<accession>A0A6C0Y0S9</accession>
<protein>
    <submittedName>
        <fullName evidence="2">GIY-YIG nuclease family protein</fullName>
    </submittedName>
</protein>
<dbReference type="AlphaFoldDB" id="A0A6C0Y0S9"/>
<dbReference type="EMBL" id="CP044455">
    <property type="protein sequence ID" value="QIC69807.1"/>
    <property type="molecule type" value="Genomic_DNA"/>
</dbReference>
<feature type="domain" description="Bacteriophage T5 Orf172 DNA-binding" evidence="1">
    <location>
        <begin position="75"/>
        <end position="146"/>
    </location>
</feature>
<dbReference type="RefSeq" id="WP_163145641.1">
    <property type="nucleotide sequence ID" value="NZ_CP044455.1"/>
</dbReference>
<reference evidence="2 3" key="1">
    <citation type="submission" date="2019-09" db="EMBL/GenBank/DDBJ databases">
        <title>Non-baumannii Acinetobacter spp. carrying blaNDM-1 isolated in China.</title>
        <authorList>
            <person name="Cui C."/>
            <person name="Chen C."/>
            <person name="Sun J."/>
            <person name="Liu Y."/>
        </authorList>
    </citation>
    <scope>NUCLEOTIDE SEQUENCE [LARGE SCALE GENOMIC DNA]</scope>
    <source>
        <strain evidence="2 3">B18</strain>
    </source>
</reference>
<name>A0A6C0Y0S9_9GAMM</name>
<evidence type="ECO:0000259" key="1">
    <source>
        <dbReference type="SMART" id="SM00974"/>
    </source>
</evidence>
<proteinExistence type="predicted"/>